<dbReference type="Pfam" id="PF00078">
    <property type="entry name" value="RVT_1"/>
    <property type="match status" value="1"/>
</dbReference>
<dbReference type="InterPro" id="IPR036691">
    <property type="entry name" value="Endo/exonu/phosph_ase_sf"/>
</dbReference>
<dbReference type="InterPro" id="IPR000477">
    <property type="entry name" value="RT_dom"/>
</dbReference>
<dbReference type="InterPro" id="IPR025558">
    <property type="entry name" value="DUF4283"/>
</dbReference>
<feature type="compositionally biased region" description="Low complexity" evidence="2">
    <location>
        <begin position="314"/>
        <end position="327"/>
    </location>
</feature>
<dbReference type="SUPFAM" id="SSF56672">
    <property type="entry name" value="DNA/RNA polymerases"/>
    <property type="match status" value="1"/>
</dbReference>
<feature type="region of interest" description="Disordered" evidence="2">
    <location>
        <begin position="251"/>
        <end position="284"/>
    </location>
</feature>
<evidence type="ECO:0000256" key="1">
    <source>
        <dbReference type="PROSITE-ProRule" id="PRU00047"/>
    </source>
</evidence>
<feature type="domain" description="CCHC-type" evidence="3">
    <location>
        <begin position="160"/>
        <end position="174"/>
    </location>
</feature>
<dbReference type="InterPro" id="IPR043502">
    <property type="entry name" value="DNA/RNA_pol_sf"/>
</dbReference>
<dbReference type="InterPro" id="IPR040256">
    <property type="entry name" value="At4g02000-like"/>
</dbReference>
<evidence type="ECO:0000259" key="3">
    <source>
        <dbReference type="PROSITE" id="PS50158"/>
    </source>
</evidence>
<accession>A0A2N9ECK7</accession>
<reference evidence="4" key="1">
    <citation type="submission" date="2018-02" db="EMBL/GenBank/DDBJ databases">
        <authorList>
            <person name="Cohen D.B."/>
            <person name="Kent A.D."/>
        </authorList>
    </citation>
    <scope>NUCLEOTIDE SEQUENCE</scope>
</reference>
<dbReference type="CDD" id="cd01650">
    <property type="entry name" value="RT_nLTR_like"/>
    <property type="match status" value="1"/>
</dbReference>
<proteinExistence type="predicted"/>
<dbReference type="InterPro" id="IPR001878">
    <property type="entry name" value="Znf_CCHC"/>
</dbReference>
<keyword evidence="1" id="KW-0479">Metal-binding</keyword>
<feature type="compositionally biased region" description="Polar residues" evidence="2">
    <location>
        <begin position="299"/>
        <end position="310"/>
    </location>
</feature>
<name>A0A2N9ECK7_FAGSY</name>
<dbReference type="PANTHER" id="PTHR31286">
    <property type="entry name" value="GLYCINE-RICH CELL WALL STRUCTURAL PROTEIN 1.8-LIKE"/>
    <property type="match status" value="1"/>
</dbReference>
<evidence type="ECO:0000256" key="2">
    <source>
        <dbReference type="SAM" id="MobiDB-lite"/>
    </source>
</evidence>
<dbReference type="PROSITE" id="PS50158">
    <property type="entry name" value="ZF_CCHC"/>
    <property type="match status" value="1"/>
</dbReference>
<gene>
    <name evidence="4" type="ORF">FSB_LOCUS4639</name>
</gene>
<dbReference type="GO" id="GO:0003676">
    <property type="term" value="F:nucleic acid binding"/>
    <property type="evidence" value="ECO:0007669"/>
    <property type="project" value="InterPro"/>
</dbReference>
<dbReference type="PANTHER" id="PTHR31286:SF99">
    <property type="entry name" value="DUF4283 DOMAIN-CONTAINING PROTEIN"/>
    <property type="match status" value="1"/>
</dbReference>
<feature type="compositionally biased region" description="Polar residues" evidence="2">
    <location>
        <begin position="267"/>
        <end position="279"/>
    </location>
</feature>
<keyword evidence="1" id="KW-0862">Zinc</keyword>
<dbReference type="SUPFAM" id="SSF56219">
    <property type="entry name" value="DNase I-like"/>
    <property type="match status" value="1"/>
</dbReference>
<feature type="region of interest" description="Disordered" evidence="2">
    <location>
        <begin position="299"/>
        <end position="360"/>
    </location>
</feature>
<sequence>MQADEDSDDEAMEPVKALWSPLGRMDCIDIGHDYYLIKFELKADLDNVLKGGPWFVGQHFLAIRQWEPDFQPSTANFSSVAVWVRLLELPIEYYEPSLLKKIGHAIGPVLRIDAHTMNGARGKFARLCIQVNLEKPLPMTVYIGQKRMQPIQYEGINQLCFYCGRIGHRKEGCPFMVRPLIPPSSPGDVLVQHETHSTDGKETFGEWMVVTRKKRPTASRKPLLVAVVGSLDSTTVKTDVPKDLFGQSLPVFGPREGKRKAHVPIDNVNTQPVLSNSGRQWKGKGKIVTSKLSSSKYQSFLNSSGTNQLETKSKSLSPQTTSSPQPLIFSFGDGGSSRQMGDISKKQSHSGGGRDNRMDSVRSNLNMGLVRSRNQGGMGEHISPHREEQHFGISRANGFGLNSNSKPMMVFPNGSSPPPSFGSKDVSMVCSTILDAHLGKLANRIGRGLGVNGNCSKKDFAPEFDGMCCDGQPNPSEASPILFTSLLRMKEPLMPAWKLREIGDDPSPIWFDSSTSSNPIMNILIWNCRGTMKPKFKSTLLDLVSWHRPTMVIVTETRMGGQKAEAIIKSLLFDSAHSTDTIGFAGGIWLLWRSDMVDVDVLSATEQEIHALIRVSPSSPPWLISAIYASPRFADRCILWNNLKIIADCHSIPWAIMGDFNDVTSQDEKFGGNVVCRRHIQAYTECMDYCQLMDLGFSGPKFTWTNIFYTTSSPSQLRSLPFAAYGNECDLNSAISAFSSRAQVWNKEVFGNVFAKKRRLMARLLGIQRAISRQPSQSLILLQDQLSEELNQILNLEEDLWAMKSRTNWLVMGERNTSYFHLSTLACRSANRINGIKDNAGNWLFDVEEVKVHFVEGFKNIYQTEQTQCDLKLEPLPNWGALLSQEDVISLAKPFSKLEIFAALQSMKPFKAPGPDGLHASFFQKCWKVVSASMTKVNLDVFNSGTMPAELNQTLIALIPKRKGRRGSDNVVIAQELIYTLERKKGKLGFMVIKIDLEKAYDRIEWSFVRQILIHFGFPDNITRIIMSCISTTSTSLLFNGGKLDQFLPSKGIRQGDPLSPFLFLLCMEYLGGLIEQKCDDGEWTKVKASCGGPGFSHVFFADDLLLFAKANNKNCEAISNVLEEFCAMSVQKVSKAKSWVFFSPNVSSRNMQSICTKLGFSSTNSLGKKLHCSRVWAACKLGGPIFNQGIKWSIRNGRSTLFWWDFWLSSGTCRSLISGPLTAAELSLTVADVYKIGEGWLLEKLSFALPDQIILEMKCYPILHQFECRGWNFMGFLPHWEFFPSISISFIKGLEPFISSGEPRLFLDLENLHNS</sequence>
<dbReference type="Pfam" id="PF14111">
    <property type="entry name" value="DUF4283"/>
    <property type="match status" value="1"/>
</dbReference>
<organism evidence="4">
    <name type="scientific">Fagus sylvatica</name>
    <name type="common">Beechnut</name>
    <dbReference type="NCBI Taxonomy" id="28930"/>
    <lineage>
        <taxon>Eukaryota</taxon>
        <taxon>Viridiplantae</taxon>
        <taxon>Streptophyta</taxon>
        <taxon>Embryophyta</taxon>
        <taxon>Tracheophyta</taxon>
        <taxon>Spermatophyta</taxon>
        <taxon>Magnoliopsida</taxon>
        <taxon>eudicotyledons</taxon>
        <taxon>Gunneridae</taxon>
        <taxon>Pentapetalae</taxon>
        <taxon>rosids</taxon>
        <taxon>fabids</taxon>
        <taxon>Fagales</taxon>
        <taxon>Fagaceae</taxon>
        <taxon>Fagus</taxon>
    </lineage>
</organism>
<dbReference type="GO" id="GO:0008270">
    <property type="term" value="F:zinc ion binding"/>
    <property type="evidence" value="ECO:0007669"/>
    <property type="project" value="UniProtKB-KW"/>
</dbReference>
<protein>
    <recommendedName>
        <fullName evidence="3">CCHC-type domain-containing protein</fullName>
    </recommendedName>
</protein>
<dbReference type="Gene3D" id="3.60.10.10">
    <property type="entry name" value="Endonuclease/exonuclease/phosphatase"/>
    <property type="match status" value="1"/>
</dbReference>
<keyword evidence="1" id="KW-0863">Zinc-finger</keyword>
<evidence type="ECO:0000313" key="4">
    <source>
        <dbReference type="EMBL" id="SPC76757.1"/>
    </source>
</evidence>
<dbReference type="EMBL" id="OIVN01000232">
    <property type="protein sequence ID" value="SPC76757.1"/>
    <property type="molecule type" value="Genomic_DNA"/>
</dbReference>